<evidence type="ECO:0000313" key="1">
    <source>
        <dbReference type="EMBL" id="ASV74437.1"/>
    </source>
</evidence>
<accession>A0A286RES4</accession>
<reference evidence="1 2" key="1">
    <citation type="journal article" name="Front. Microbiol.">
        <title>Sugar Metabolism of the First Thermophilic Planctomycete Thermogutta terrifontis: Comparative Genomic and Transcriptomic Approaches.</title>
        <authorList>
            <person name="Elcheninov A.G."/>
            <person name="Menzel P."/>
            <person name="Gudbergsdottir S.R."/>
            <person name="Slesarev A.I."/>
            <person name="Kadnikov V.V."/>
            <person name="Krogh A."/>
            <person name="Bonch-Osmolovskaya E.A."/>
            <person name="Peng X."/>
            <person name="Kublanov I.V."/>
        </authorList>
    </citation>
    <scope>NUCLEOTIDE SEQUENCE [LARGE SCALE GENOMIC DNA]</scope>
    <source>
        <strain evidence="1 2">R1</strain>
    </source>
</reference>
<name>A0A286RES4_9BACT</name>
<dbReference type="EMBL" id="CP018477">
    <property type="protein sequence ID" value="ASV74437.1"/>
    <property type="molecule type" value="Genomic_DNA"/>
</dbReference>
<sequence>MDRRPLKVLGLTRPAEQEAVRCRFCGQTAPDSPEQFSDLDQSVTTSQKFFTVRWAGTPAALKTVP</sequence>
<keyword evidence="2" id="KW-1185">Reference proteome</keyword>
<proteinExistence type="predicted"/>
<protein>
    <submittedName>
        <fullName evidence="1">Uncharacterized protein</fullName>
    </submittedName>
</protein>
<gene>
    <name evidence="1" type="ORF">THTE_1835</name>
</gene>
<evidence type="ECO:0000313" key="2">
    <source>
        <dbReference type="Proteomes" id="UP000215086"/>
    </source>
</evidence>
<dbReference type="AlphaFoldDB" id="A0A286RES4"/>
<organism evidence="1 2">
    <name type="scientific">Thermogutta terrifontis</name>
    <dbReference type="NCBI Taxonomy" id="1331910"/>
    <lineage>
        <taxon>Bacteria</taxon>
        <taxon>Pseudomonadati</taxon>
        <taxon>Planctomycetota</taxon>
        <taxon>Planctomycetia</taxon>
        <taxon>Pirellulales</taxon>
        <taxon>Thermoguttaceae</taxon>
        <taxon>Thermogutta</taxon>
    </lineage>
</organism>
<dbReference type="Proteomes" id="UP000215086">
    <property type="component" value="Chromosome"/>
</dbReference>
<dbReference type="KEGG" id="ttf:THTE_1835"/>